<evidence type="ECO:0000313" key="2">
    <source>
        <dbReference type="EMBL" id="KAH3781511.1"/>
    </source>
</evidence>
<comment type="caution">
    <text evidence="2">The sequence shown here is derived from an EMBL/GenBank/DDBJ whole genome shotgun (WGS) entry which is preliminary data.</text>
</comment>
<proteinExistence type="predicted"/>
<gene>
    <name evidence="2" type="ORF">DPMN_159341</name>
</gene>
<reference evidence="2" key="2">
    <citation type="submission" date="2020-11" db="EMBL/GenBank/DDBJ databases">
        <authorList>
            <person name="McCartney M.A."/>
            <person name="Auch B."/>
            <person name="Kono T."/>
            <person name="Mallez S."/>
            <person name="Becker A."/>
            <person name="Gohl D.M."/>
            <person name="Silverstein K.A.T."/>
            <person name="Koren S."/>
            <person name="Bechman K.B."/>
            <person name="Herman A."/>
            <person name="Abrahante J.E."/>
            <person name="Garbe J."/>
        </authorList>
    </citation>
    <scope>NUCLEOTIDE SEQUENCE</scope>
    <source>
        <strain evidence="2">Duluth1</strain>
        <tissue evidence="2">Whole animal</tissue>
    </source>
</reference>
<name>A0A9D4EN69_DREPO</name>
<keyword evidence="3" id="KW-1185">Reference proteome</keyword>
<accession>A0A9D4EN69</accession>
<dbReference type="AlphaFoldDB" id="A0A9D4EN69"/>
<evidence type="ECO:0000313" key="3">
    <source>
        <dbReference type="Proteomes" id="UP000828390"/>
    </source>
</evidence>
<sequence length="146" mass="16228">MKTTCDVNAAEIATKCTSDMMIGTESALKCTTSVVEATTSTSPAAQSITKCMQKQAHAMKPKQTIKDAVREVRATTKFQKRETKQKAFKEIIHKKLKTAQKCNEAKRNLLNMDTNSYDQDFHSQNSSCKTSTDKLLTIQSETSKTP</sequence>
<reference evidence="2" key="1">
    <citation type="journal article" date="2019" name="bioRxiv">
        <title>The Genome of the Zebra Mussel, Dreissena polymorpha: A Resource for Invasive Species Research.</title>
        <authorList>
            <person name="McCartney M.A."/>
            <person name="Auch B."/>
            <person name="Kono T."/>
            <person name="Mallez S."/>
            <person name="Zhang Y."/>
            <person name="Obille A."/>
            <person name="Becker A."/>
            <person name="Abrahante J.E."/>
            <person name="Garbe J."/>
            <person name="Badalamenti J.P."/>
            <person name="Herman A."/>
            <person name="Mangelson H."/>
            <person name="Liachko I."/>
            <person name="Sullivan S."/>
            <person name="Sone E.D."/>
            <person name="Koren S."/>
            <person name="Silverstein K.A.T."/>
            <person name="Beckman K.B."/>
            <person name="Gohl D.M."/>
        </authorList>
    </citation>
    <scope>NUCLEOTIDE SEQUENCE</scope>
    <source>
        <strain evidence="2">Duluth1</strain>
        <tissue evidence="2">Whole animal</tissue>
    </source>
</reference>
<dbReference type="Proteomes" id="UP000828390">
    <property type="component" value="Unassembled WGS sequence"/>
</dbReference>
<organism evidence="2 3">
    <name type="scientific">Dreissena polymorpha</name>
    <name type="common">Zebra mussel</name>
    <name type="synonym">Mytilus polymorpha</name>
    <dbReference type="NCBI Taxonomy" id="45954"/>
    <lineage>
        <taxon>Eukaryota</taxon>
        <taxon>Metazoa</taxon>
        <taxon>Spiralia</taxon>
        <taxon>Lophotrochozoa</taxon>
        <taxon>Mollusca</taxon>
        <taxon>Bivalvia</taxon>
        <taxon>Autobranchia</taxon>
        <taxon>Heteroconchia</taxon>
        <taxon>Euheterodonta</taxon>
        <taxon>Imparidentia</taxon>
        <taxon>Neoheterodontei</taxon>
        <taxon>Myida</taxon>
        <taxon>Dreissenoidea</taxon>
        <taxon>Dreissenidae</taxon>
        <taxon>Dreissena</taxon>
    </lineage>
</organism>
<protein>
    <submittedName>
        <fullName evidence="2">Uncharacterized protein</fullName>
    </submittedName>
</protein>
<feature type="region of interest" description="Disordered" evidence="1">
    <location>
        <begin position="120"/>
        <end position="146"/>
    </location>
</feature>
<evidence type="ECO:0000256" key="1">
    <source>
        <dbReference type="SAM" id="MobiDB-lite"/>
    </source>
</evidence>
<dbReference type="EMBL" id="JAIWYP010000008">
    <property type="protein sequence ID" value="KAH3781511.1"/>
    <property type="molecule type" value="Genomic_DNA"/>
</dbReference>